<dbReference type="InterPro" id="IPR000917">
    <property type="entry name" value="Sulfatase_N"/>
</dbReference>
<dbReference type="InterPro" id="IPR017850">
    <property type="entry name" value="Alkaline_phosphatase_core_sf"/>
</dbReference>
<dbReference type="Proteomes" id="UP000501452">
    <property type="component" value="Chromosome"/>
</dbReference>
<feature type="domain" description="Sulfatase N-terminal" evidence="3">
    <location>
        <begin position="6"/>
        <end position="360"/>
    </location>
</feature>
<dbReference type="Gene3D" id="3.40.720.10">
    <property type="entry name" value="Alkaline Phosphatase, subunit A"/>
    <property type="match status" value="1"/>
</dbReference>
<dbReference type="GO" id="GO:0046872">
    <property type="term" value="F:metal ion binding"/>
    <property type="evidence" value="ECO:0007669"/>
    <property type="project" value="UniProtKB-KW"/>
</dbReference>
<sequence>MTDQHRFDALGSVDPLVRTPNLDRLAARGVRFTQAVCNAPMCVPSRYSMMTGLYPSQVGVRHNAQMIPTDDGLPAPVMAQRLLDAGYQTAGFGKTHWYMGENLAPNAEVEPSRRGFEVRAMRNTDEPGRVEPGAAQMGDELPEAFAALEAERRPFGSGETIGGYRGLTSSVPPEKHTEAWLTDEALDFLENDRDGDRPFFLYLSFDFPHASFNVPPGYEDLYDLEDMPPPTKPPPNADLSGHADPWQWEKWLASTTEEERRRTTLRYYALCTYADEQFGRVLDRLEETGEAENTFVVFVSDHGEMLGDRQRFSKYCLYDPSVRVPMILAGAGVPESLRNTTDDRPAELVDVLPTLLSVSGGSKPPELPGRSLLAEPNRSGAFCEMHGTGYEPREQAPAYMWRERDWKLITHTPGTAAGAISRADEAKGELYDLKNDPNESTNLYEDPKHLETRERLQNELLMHLAGAWSKFPRRTSKPPL</sequence>
<accession>A0A6G8QFX2</accession>
<name>A0A6G8QFX2_9ACTN</name>
<keyword evidence="4" id="KW-0808">Transferase</keyword>
<dbReference type="GO" id="GO:0005737">
    <property type="term" value="C:cytoplasm"/>
    <property type="evidence" value="ECO:0007669"/>
    <property type="project" value="TreeGrafter"/>
</dbReference>
<evidence type="ECO:0000256" key="2">
    <source>
        <dbReference type="ARBA" id="ARBA00022801"/>
    </source>
</evidence>
<dbReference type="KEGG" id="rub:GBA63_20510"/>
<keyword evidence="2 4" id="KW-0378">Hydrolase</keyword>
<evidence type="ECO:0000313" key="5">
    <source>
        <dbReference type="Proteomes" id="UP000501452"/>
    </source>
</evidence>
<dbReference type="SUPFAM" id="SSF53649">
    <property type="entry name" value="Alkaline phosphatase-like"/>
    <property type="match status" value="1"/>
</dbReference>
<keyword evidence="1" id="KW-0479">Metal-binding</keyword>
<evidence type="ECO:0000313" key="4">
    <source>
        <dbReference type="EMBL" id="QIN85301.1"/>
    </source>
</evidence>
<dbReference type="PANTHER" id="PTHR45953">
    <property type="entry name" value="IDURONATE 2-SULFATASE"/>
    <property type="match status" value="1"/>
</dbReference>
<evidence type="ECO:0000256" key="1">
    <source>
        <dbReference type="ARBA" id="ARBA00022723"/>
    </source>
</evidence>
<protein>
    <submittedName>
        <fullName evidence="4">Sulfatase-like hydrolase/transferase</fullName>
    </submittedName>
</protein>
<dbReference type="GO" id="GO:0008484">
    <property type="term" value="F:sulfuric ester hydrolase activity"/>
    <property type="evidence" value="ECO:0007669"/>
    <property type="project" value="TreeGrafter"/>
</dbReference>
<dbReference type="AlphaFoldDB" id="A0A6G8QFX2"/>
<gene>
    <name evidence="4" type="ORF">GBA63_20510</name>
</gene>
<evidence type="ECO:0000259" key="3">
    <source>
        <dbReference type="Pfam" id="PF00884"/>
    </source>
</evidence>
<dbReference type="GO" id="GO:0016740">
    <property type="term" value="F:transferase activity"/>
    <property type="evidence" value="ECO:0007669"/>
    <property type="project" value="UniProtKB-KW"/>
</dbReference>
<organism evidence="4 5">
    <name type="scientific">Rubrobacter tropicus</name>
    <dbReference type="NCBI Taxonomy" id="2653851"/>
    <lineage>
        <taxon>Bacteria</taxon>
        <taxon>Bacillati</taxon>
        <taxon>Actinomycetota</taxon>
        <taxon>Rubrobacteria</taxon>
        <taxon>Rubrobacterales</taxon>
        <taxon>Rubrobacteraceae</taxon>
        <taxon>Rubrobacter</taxon>
    </lineage>
</organism>
<dbReference type="Pfam" id="PF00884">
    <property type="entry name" value="Sulfatase"/>
    <property type="match status" value="1"/>
</dbReference>
<dbReference type="PANTHER" id="PTHR45953:SF1">
    <property type="entry name" value="IDURONATE 2-SULFATASE"/>
    <property type="match status" value="1"/>
</dbReference>
<reference evidence="4 5" key="1">
    <citation type="submission" date="2019-10" db="EMBL/GenBank/DDBJ databases">
        <title>Rubrobacter sp nov SCSIO 52090 isolated from a deep-sea sediment in the South China Sea.</title>
        <authorList>
            <person name="Chen R.W."/>
        </authorList>
    </citation>
    <scope>NUCLEOTIDE SEQUENCE [LARGE SCALE GENOMIC DNA]</scope>
    <source>
        <strain evidence="4 5">SCSIO 52909</strain>
    </source>
</reference>
<dbReference type="EMBL" id="CP045119">
    <property type="protein sequence ID" value="QIN85301.1"/>
    <property type="molecule type" value="Genomic_DNA"/>
</dbReference>
<proteinExistence type="predicted"/>
<keyword evidence="5" id="KW-1185">Reference proteome</keyword>